<evidence type="ECO:0000313" key="5">
    <source>
        <dbReference type="Proteomes" id="UP001183615"/>
    </source>
</evidence>
<protein>
    <submittedName>
        <fullName evidence="4">Alpha/beta fold hydrolase</fullName>
    </submittedName>
</protein>
<gene>
    <name evidence="4" type="ORF">RM779_03975</name>
</gene>
<dbReference type="PANTHER" id="PTHR43798:SF31">
    <property type="entry name" value="AB HYDROLASE SUPERFAMILY PROTEIN YCLE"/>
    <property type="match status" value="1"/>
</dbReference>
<name>A0ABU2RYB6_9ACTN</name>
<evidence type="ECO:0000313" key="4">
    <source>
        <dbReference type="EMBL" id="MDT0441759.1"/>
    </source>
</evidence>
<dbReference type="Gene3D" id="3.40.50.1820">
    <property type="entry name" value="alpha/beta hydrolase"/>
    <property type="match status" value="1"/>
</dbReference>
<dbReference type="Pfam" id="PF12697">
    <property type="entry name" value="Abhydrolase_6"/>
    <property type="match status" value="1"/>
</dbReference>
<dbReference type="InterPro" id="IPR000073">
    <property type="entry name" value="AB_hydrolase_1"/>
</dbReference>
<dbReference type="Proteomes" id="UP001183615">
    <property type="component" value="Unassembled WGS sequence"/>
</dbReference>
<dbReference type="PANTHER" id="PTHR43798">
    <property type="entry name" value="MONOACYLGLYCEROL LIPASE"/>
    <property type="match status" value="1"/>
</dbReference>
<proteinExistence type="predicted"/>
<sequence>MPEAPETPKIPETPKTPKTPEIPETTAPDERTVVSTGGARLHTEVHGPAGAPTVVLVHGWTCNVTFWRPLIRLLAPDHRVVAYDQRGHGRTPATPGSCSADSLADDLCAVLEATVEPGTRAVVAGHSMGAMTVVAAAGRPALRDRAAAALLCSTGIDRLAGESTVIPLRPGRLRLRGQHLFLTTRLPYGPVNALAERLVHYITMGRAATAAQRSEITRMVHACPRGARAEWGRVLAGLDLSARIDALTLPVVLVQGTADRLTPLVHAHRLAARLPSPAGFHRLDGIGHMTPYEATEVIAERLRVLTKEHL</sequence>
<organism evidence="4 5">
    <name type="scientific">Streptomyces johnsoniae</name>
    <dbReference type="NCBI Taxonomy" id="3075532"/>
    <lineage>
        <taxon>Bacteria</taxon>
        <taxon>Bacillati</taxon>
        <taxon>Actinomycetota</taxon>
        <taxon>Actinomycetes</taxon>
        <taxon>Kitasatosporales</taxon>
        <taxon>Streptomycetaceae</taxon>
        <taxon>Streptomyces</taxon>
    </lineage>
</organism>
<feature type="region of interest" description="Disordered" evidence="2">
    <location>
        <begin position="1"/>
        <end position="32"/>
    </location>
</feature>
<dbReference type="EMBL" id="JAVREV010000002">
    <property type="protein sequence ID" value="MDT0441759.1"/>
    <property type="molecule type" value="Genomic_DNA"/>
</dbReference>
<dbReference type="InterPro" id="IPR050266">
    <property type="entry name" value="AB_hydrolase_sf"/>
</dbReference>
<feature type="domain" description="AB hydrolase-1" evidence="3">
    <location>
        <begin position="54"/>
        <end position="300"/>
    </location>
</feature>
<evidence type="ECO:0000256" key="1">
    <source>
        <dbReference type="ARBA" id="ARBA00022801"/>
    </source>
</evidence>
<dbReference type="SUPFAM" id="SSF53474">
    <property type="entry name" value="alpha/beta-Hydrolases"/>
    <property type="match status" value="1"/>
</dbReference>
<dbReference type="InterPro" id="IPR029058">
    <property type="entry name" value="AB_hydrolase_fold"/>
</dbReference>
<comment type="caution">
    <text evidence="4">The sequence shown here is derived from an EMBL/GenBank/DDBJ whole genome shotgun (WGS) entry which is preliminary data.</text>
</comment>
<dbReference type="PRINTS" id="PR00111">
    <property type="entry name" value="ABHYDROLASE"/>
</dbReference>
<accession>A0ABU2RYB6</accession>
<dbReference type="GO" id="GO:0016787">
    <property type="term" value="F:hydrolase activity"/>
    <property type="evidence" value="ECO:0007669"/>
    <property type="project" value="UniProtKB-KW"/>
</dbReference>
<keyword evidence="5" id="KW-1185">Reference proteome</keyword>
<keyword evidence="1 4" id="KW-0378">Hydrolase</keyword>
<dbReference type="RefSeq" id="WP_311615830.1">
    <property type="nucleotide sequence ID" value="NZ_JAVREV010000002.1"/>
</dbReference>
<evidence type="ECO:0000259" key="3">
    <source>
        <dbReference type="Pfam" id="PF12697"/>
    </source>
</evidence>
<reference evidence="5" key="1">
    <citation type="submission" date="2023-07" db="EMBL/GenBank/DDBJ databases">
        <title>30 novel species of actinomycetes from the DSMZ collection.</title>
        <authorList>
            <person name="Nouioui I."/>
        </authorList>
    </citation>
    <scope>NUCLEOTIDE SEQUENCE [LARGE SCALE GENOMIC DNA]</scope>
    <source>
        <strain evidence="5">DSM 41886</strain>
    </source>
</reference>
<evidence type="ECO:0000256" key="2">
    <source>
        <dbReference type="SAM" id="MobiDB-lite"/>
    </source>
</evidence>